<protein>
    <submittedName>
        <fullName evidence="2">Putative damage-inducible protein DinB</fullName>
    </submittedName>
</protein>
<evidence type="ECO:0000313" key="3">
    <source>
        <dbReference type="Proteomes" id="UP000569951"/>
    </source>
</evidence>
<evidence type="ECO:0000259" key="1">
    <source>
        <dbReference type="Pfam" id="PF12867"/>
    </source>
</evidence>
<dbReference type="SUPFAM" id="SSF109854">
    <property type="entry name" value="DinB/YfiT-like putative metalloenzymes"/>
    <property type="match status" value="1"/>
</dbReference>
<feature type="domain" description="DinB-like" evidence="1">
    <location>
        <begin position="19"/>
        <end position="162"/>
    </location>
</feature>
<dbReference type="RefSeq" id="WP_246350867.1">
    <property type="nucleotide sequence ID" value="NZ_JACHHG010000002.1"/>
</dbReference>
<dbReference type="InterPro" id="IPR034660">
    <property type="entry name" value="DinB/YfiT-like"/>
</dbReference>
<comment type="caution">
    <text evidence="2">The sequence shown here is derived from an EMBL/GenBank/DDBJ whole genome shotgun (WGS) entry which is preliminary data.</text>
</comment>
<dbReference type="Pfam" id="PF12867">
    <property type="entry name" value="DinB_2"/>
    <property type="match status" value="1"/>
</dbReference>
<gene>
    <name evidence="2" type="ORF">HNR42_000771</name>
</gene>
<dbReference type="Gene3D" id="1.20.120.450">
    <property type="entry name" value="dinb family like domain"/>
    <property type="match status" value="1"/>
</dbReference>
<dbReference type="Proteomes" id="UP000569951">
    <property type="component" value="Unassembled WGS sequence"/>
</dbReference>
<reference evidence="2 3" key="1">
    <citation type="submission" date="2020-08" db="EMBL/GenBank/DDBJ databases">
        <title>Genomic Encyclopedia of Type Strains, Phase IV (KMG-IV): sequencing the most valuable type-strain genomes for metagenomic binning, comparative biology and taxonomic classification.</title>
        <authorList>
            <person name="Goeker M."/>
        </authorList>
    </citation>
    <scope>NUCLEOTIDE SEQUENCE [LARGE SCALE GENOMIC DNA]</scope>
    <source>
        <strain evidence="2 3">DSM 21458</strain>
    </source>
</reference>
<dbReference type="AlphaFoldDB" id="A0A841HVE9"/>
<organism evidence="2 3">
    <name type="scientific">Deinobacterium chartae</name>
    <dbReference type="NCBI Taxonomy" id="521158"/>
    <lineage>
        <taxon>Bacteria</taxon>
        <taxon>Thermotogati</taxon>
        <taxon>Deinococcota</taxon>
        <taxon>Deinococci</taxon>
        <taxon>Deinococcales</taxon>
        <taxon>Deinococcaceae</taxon>
        <taxon>Deinobacterium</taxon>
    </lineage>
</organism>
<dbReference type="InterPro" id="IPR024775">
    <property type="entry name" value="DinB-like"/>
</dbReference>
<proteinExistence type="predicted"/>
<sequence length="174" mass="18971">MSTQAGTLPGVQDFLLEAFRSEYTAFRKALEGVPAELFAAEPTLGGHSPAWHALHIADWTRLFITPGLGDAPEGQTYAYLGWENSEFAQKLLGPSPAAEHDGKDAILAALDTQVAQALTTLEAADTQRFAREASARYPMGPRAVLAGLSTQLRHIAYHRGQVRQTLLQLTKERM</sequence>
<dbReference type="EMBL" id="JACHHG010000002">
    <property type="protein sequence ID" value="MBB6097357.1"/>
    <property type="molecule type" value="Genomic_DNA"/>
</dbReference>
<accession>A0A841HVE9</accession>
<name>A0A841HVE9_9DEIO</name>
<keyword evidence="3" id="KW-1185">Reference proteome</keyword>
<evidence type="ECO:0000313" key="2">
    <source>
        <dbReference type="EMBL" id="MBB6097357.1"/>
    </source>
</evidence>